<feature type="domain" description="SHSP" evidence="4">
    <location>
        <begin position="25"/>
        <end position="136"/>
    </location>
</feature>
<dbReference type="RefSeq" id="WP_083534688.1">
    <property type="nucleotide sequence ID" value="NZ_JAADZU010000151.1"/>
</dbReference>
<dbReference type="InterPro" id="IPR008978">
    <property type="entry name" value="HSP20-like_chaperone"/>
</dbReference>
<comment type="caution">
    <text evidence="5">The sequence shown here is derived from an EMBL/GenBank/DDBJ whole genome shotgun (WGS) entry which is preliminary data.</text>
</comment>
<protein>
    <submittedName>
        <fullName evidence="5">Hsp20/alpha crystallin family protein</fullName>
    </submittedName>
</protein>
<reference evidence="5 6" key="1">
    <citation type="submission" date="2020-01" db="EMBL/GenBank/DDBJ databases">
        <title>Investigation of new actinobacteria for the biodesulphurisation of diesel fuel.</title>
        <authorList>
            <person name="Athi Narayanan S.M."/>
        </authorList>
    </citation>
    <scope>NUCLEOTIDE SEQUENCE [LARGE SCALE GENOMIC DNA]</scope>
    <source>
        <strain evidence="5 6">213E</strain>
    </source>
</reference>
<keyword evidence="6" id="KW-1185">Reference proteome</keyword>
<accession>A0A7K3LYQ7</accession>
<dbReference type="PROSITE" id="PS01031">
    <property type="entry name" value="SHSP"/>
    <property type="match status" value="1"/>
</dbReference>
<evidence type="ECO:0000256" key="3">
    <source>
        <dbReference type="SAM" id="MobiDB-lite"/>
    </source>
</evidence>
<dbReference type="InterPro" id="IPR002068">
    <property type="entry name" value="A-crystallin/Hsp20_dom"/>
</dbReference>
<dbReference type="PANTHER" id="PTHR11527">
    <property type="entry name" value="HEAT-SHOCK PROTEIN 20 FAMILY MEMBER"/>
    <property type="match status" value="1"/>
</dbReference>
<evidence type="ECO:0000259" key="4">
    <source>
        <dbReference type="PROSITE" id="PS01031"/>
    </source>
</evidence>
<comment type="similarity">
    <text evidence="1 2">Belongs to the small heat shock protein (HSP20) family.</text>
</comment>
<evidence type="ECO:0000256" key="1">
    <source>
        <dbReference type="PROSITE-ProRule" id="PRU00285"/>
    </source>
</evidence>
<dbReference type="Proteomes" id="UP000466307">
    <property type="component" value="Unassembled WGS sequence"/>
</dbReference>
<evidence type="ECO:0000256" key="2">
    <source>
        <dbReference type="RuleBase" id="RU003616"/>
    </source>
</evidence>
<dbReference type="AlphaFoldDB" id="A0A7K3LYQ7"/>
<dbReference type="CDD" id="cd06464">
    <property type="entry name" value="ACD_sHsps-like"/>
    <property type="match status" value="1"/>
</dbReference>
<feature type="region of interest" description="Disordered" evidence="3">
    <location>
        <begin position="134"/>
        <end position="154"/>
    </location>
</feature>
<dbReference type="SUPFAM" id="SSF49764">
    <property type="entry name" value="HSP20-like chaperones"/>
    <property type="match status" value="1"/>
</dbReference>
<organism evidence="5 6">
    <name type="scientific">Gordonia desulfuricans</name>
    <dbReference type="NCBI Taxonomy" id="89051"/>
    <lineage>
        <taxon>Bacteria</taxon>
        <taxon>Bacillati</taxon>
        <taxon>Actinomycetota</taxon>
        <taxon>Actinomycetes</taxon>
        <taxon>Mycobacteriales</taxon>
        <taxon>Gordoniaceae</taxon>
        <taxon>Gordonia</taxon>
    </lineage>
</organism>
<evidence type="ECO:0000313" key="5">
    <source>
        <dbReference type="EMBL" id="NDK92617.1"/>
    </source>
</evidence>
<evidence type="ECO:0000313" key="6">
    <source>
        <dbReference type="Proteomes" id="UP000466307"/>
    </source>
</evidence>
<dbReference type="EMBL" id="JAADZU010000151">
    <property type="protein sequence ID" value="NDK92617.1"/>
    <property type="molecule type" value="Genomic_DNA"/>
</dbReference>
<proteinExistence type="inferred from homology"/>
<dbReference type="InterPro" id="IPR031107">
    <property type="entry name" value="Small_HSP"/>
</dbReference>
<name>A0A7K3LYQ7_9ACTN</name>
<sequence>MLRFDPFNDVDALARGLMTGAVAGTARTPRFMPLDLYKVDDHYMLVADLPGADPGSIDVAVDNGVLTLSAQRSVPTDEGVQWLTSERFSGTYRRQLSLGEGIDVAGIAATYDNGVLSVTIPVAEKAKPRKITVEATGGPQAITGGPQDIPSEAY</sequence>
<dbReference type="Pfam" id="PF00011">
    <property type="entry name" value="HSP20"/>
    <property type="match status" value="1"/>
</dbReference>
<gene>
    <name evidence="5" type="ORF">GYA93_24175</name>
</gene>
<dbReference type="Gene3D" id="2.60.40.790">
    <property type="match status" value="1"/>
</dbReference>